<dbReference type="AlphaFoldDB" id="A0A2N9FFN8"/>
<dbReference type="PANTHER" id="PTHR11439">
    <property type="entry name" value="GAG-POL-RELATED RETROTRANSPOSON"/>
    <property type="match status" value="1"/>
</dbReference>
<dbReference type="CDD" id="cd09272">
    <property type="entry name" value="RNase_HI_RT_Ty1"/>
    <property type="match status" value="1"/>
</dbReference>
<dbReference type="InterPro" id="IPR043502">
    <property type="entry name" value="DNA/RNA_pol_sf"/>
</dbReference>
<feature type="domain" description="Retrotransposon Copia-like N-terminal" evidence="3">
    <location>
        <begin position="35"/>
        <end position="78"/>
    </location>
</feature>
<proteinExistence type="predicted"/>
<organism evidence="4">
    <name type="scientific">Fagus sylvatica</name>
    <name type="common">Beechnut</name>
    <dbReference type="NCBI Taxonomy" id="28930"/>
    <lineage>
        <taxon>Eukaryota</taxon>
        <taxon>Viridiplantae</taxon>
        <taxon>Streptophyta</taxon>
        <taxon>Embryophyta</taxon>
        <taxon>Tracheophyta</taxon>
        <taxon>Spermatophyta</taxon>
        <taxon>Magnoliopsida</taxon>
        <taxon>eudicotyledons</taxon>
        <taxon>Gunneridae</taxon>
        <taxon>Pentapetalae</taxon>
        <taxon>rosids</taxon>
        <taxon>fabids</taxon>
        <taxon>Fagales</taxon>
        <taxon>Fagaceae</taxon>
        <taxon>Fagus</taxon>
    </lineage>
</organism>
<dbReference type="InterPro" id="IPR029472">
    <property type="entry name" value="Copia-like_N"/>
</dbReference>
<name>A0A2N9FFN8_FAGSY</name>
<dbReference type="PANTHER" id="PTHR11439:SF470">
    <property type="entry name" value="CYSTEINE-RICH RLK (RECEPTOR-LIKE PROTEIN KINASE) 8"/>
    <property type="match status" value="1"/>
</dbReference>
<dbReference type="SUPFAM" id="SSF56672">
    <property type="entry name" value="DNA/RNA polymerases"/>
    <property type="match status" value="1"/>
</dbReference>
<feature type="region of interest" description="Disordered" evidence="1">
    <location>
        <begin position="232"/>
        <end position="270"/>
    </location>
</feature>
<dbReference type="Pfam" id="PF07727">
    <property type="entry name" value="RVT_2"/>
    <property type="match status" value="1"/>
</dbReference>
<evidence type="ECO:0008006" key="5">
    <source>
        <dbReference type="Google" id="ProtNLM"/>
    </source>
</evidence>
<protein>
    <recommendedName>
        <fullName evidence="5">Reverse transcriptase Ty1/copia-type domain-containing protein</fullName>
    </recommendedName>
</protein>
<dbReference type="Pfam" id="PF14244">
    <property type="entry name" value="Retrotran_gag_3"/>
    <property type="match status" value="1"/>
</dbReference>
<reference evidence="4" key="1">
    <citation type="submission" date="2018-02" db="EMBL/GenBank/DDBJ databases">
        <authorList>
            <person name="Cohen D.B."/>
            <person name="Kent A.D."/>
        </authorList>
    </citation>
    <scope>NUCLEOTIDE SEQUENCE</scope>
</reference>
<accession>A0A2N9FFN8</accession>
<sequence>MASTEASLSSSSVSSQNALVPIKNSQSPYYVNNGDHPGIHIVPDPLTSDNYQSWRASMTRALSAKNKLGFVNGLILQPMMKLILFSQIGRDLSILKWIIDYSHNMARRTSPSAPIVVLKDTLWTNAINSMVTHLDSKAKVKLLSVQIKLVVLSFMAVLKKPRNLTHLAAQCQQFLNMLTSQVQQIAPSNEAITSSAPHTATLVSSNQPSHVNSRMANSTYFPSFSGPSHPITPPTLVEPISPVTCSDQSHTYSDQPNATTTPISSPSSTLVESVSPIPLRRSTRHCVKPCYLQDYHYKMAISTLSTHSSSSADSPLHSSTPYALSSFLSYKNVSSTHRAYALAILTTLPEGKQPISCKWVYKVKLKADGSLKRYKVRLVAKGYTQQEGSDYLETFSLVVKFTSIRLLLAVTTVKVYVENILIASNDPKDVTQLKESLGNQFKLKDLGCPDTRRSVTGYCVFLGDSLISWKSKKQHTVSRSSAEAKYRAMAAIVCELMWLLPLLTDLQVPHPQEALLFYDNQAALHIPVYHERTKHIELDCHLV</sequence>
<evidence type="ECO:0000259" key="3">
    <source>
        <dbReference type="Pfam" id="PF14244"/>
    </source>
</evidence>
<feature type="compositionally biased region" description="Low complexity" evidence="1">
    <location>
        <begin position="259"/>
        <end position="270"/>
    </location>
</feature>
<evidence type="ECO:0000256" key="1">
    <source>
        <dbReference type="SAM" id="MobiDB-lite"/>
    </source>
</evidence>
<feature type="compositionally biased region" description="Polar residues" evidence="1">
    <location>
        <begin position="243"/>
        <end position="258"/>
    </location>
</feature>
<evidence type="ECO:0000313" key="4">
    <source>
        <dbReference type="EMBL" id="SPC89656.1"/>
    </source>
</evidence>
<dbReference type="EMBL" id="OIVN01001086">
    <property type="protein sequence ID" value="SPC89656.1"/>
    <property type="molecule type" value="Genomic_DNA"/>
</dbReference>
<gene>
    <name evidence="4" type="ORF">FSB_LOCUS17538</name>
</gene>
<evidence type="ECO:0000259" key="2">
    <source>
        <dbReference type="Pfam" id="PF07727"/>
    </source>
</evidence>
<feature type="domain" description="Reverse transcriptase Ty1/copia-type" evidence="2">
    <location>
        <begin position="345"/>
        <end position="413"/>
    </location>
</feature>
<dbReference type="InterPro" id="IPR013103">
    <property type="entry name" value="RVT_2"/>
</dbReference>